<gene>
    <name evidence="21" type="ORF">E5288_WYG004818</name>
</gene>
<evidence type="ECO:0000256" key="5">
    <source>
        <dbReference type="ARBA" id="ARBA00022448"/>
    </source>
</evidence>
<evidence type="ECO:0000256" key="4">
    <source>
        <dbReference type="ARBA" id="ARBA00005876"/>
    </source>
</evidence>
<keyword evidence="19" id="KW-0318">Glutathionylation</keyword>
<keyword evidence="12 20" id="KW-1133">Transmembrane helix</keyword>
<evidence type="ECO:0000256" key="15">
    <source>
        <dbReference type="ARBA" id="ARBA00023136"/>
    </source>
</evidence>
<evidence type="ECO:0000256" key="17">
    <source>
        <dbReference type="ARBA" id="ARBA00023180"/>
    </source>
</evidence>
<comment type="function">
    <text evidence="20">This is the non-catalytic component of the active enzyme, which catalyzes the hydrolysis of ATP coupled with the exchange of Na(+) and K(+) ions across the plasma membrane.</text>
</comment>
<evidence type="ECO:0000256" key="11">
    <source>
        <dbReference type="ARBA" id="ARBA00022968"/>
    </source>
</evidence>
<evidence type="ECO:0000256" key="9">
    <source>
        <dbReference type="ARBA" id="ARBA00022692"/>
    </source>
</evidence>
<evidence type="ECO:0000256" key="8">
    <source>
        <dbReference type="ARBA" id="ARBA00022607"/>
    </source>
</evidence>
<keyword evidence="7" id="KW-0633">Potassium transport</keyword>
<dbReference type="GO" id="GO:0001671">
    <property type="term" value="F:ATPase activator activity"/>
    <property type="evidence" value="ECO:0007669"/>
    <property type="project" value="TreeGrafter"/>
</dbReference>
<feature type="transmembrane region" description="Helical" evidence="20">
    <location>
        <begin position="62"/>
        <end position="88"/>
    </location>
</feature>
<proteinExistence type="inferred from homology"/>
<reference evidence="21" key="1">
    <citation type="submission" date="2019-10" db="EMBL/GenBank/DDBJ databases">
        <title>The sequence and de novo assembly of the wild yak genome.</title>
        <authorList>
            <person name="Liu Y."/>
        </authorList>
    </citation>
    <scope>NUCLEOTIDE SEQUENCE [LARGE SCALE GENOMIC DNA]</scope>
    <source>
        <strain evidence="21">WY2019</strain>
    </source>
</reference>
<evidence type="ECO:0000256" key="19">
    <source>
        <dbReference type="ARBA" id="ARBA00023206"/>
    </source>
</evidence>
<dbReference type="GO" id="GO:1990573">
    <property type="term" value="P:potassium ion import across plasma membrane"/>
    <property type="evidence" value="ECO:0007669"/>
    <property type="project" value="TreeGrafter"/>
</dbReference>
<evidence type="ECO:0000256" key="18">
    <source>
        <dbReference type="ARBA" id="ARBA00023201"/>
    </source>
</evidence>
<keyword evidence="6" id="KW-1003">Cell membrane</keyword>
<keyword evidence="18" id="KW-0739">Sodium transport</keyword>
<dbReference type="GO" id="GO:0042383">
    <property type="term" value="C:sarcolemma"/>
    <property type="evidence" value="ECO:0007669"/>
    <property type="project" value="UniProtKB-SubCell"/>
</dbReference>
<comment type="caution">
    <text evidence="21">The sequence shown here is derived from an EMBL/GenBank/DDBJ whole genome shotgun (WGS) entry which is preliminary data.</text>
</comment>
<dbReference type="GO" id="GO:0030007">
    <property type="term" value="P:intracellular potassium ion homeostasis"/>
    <property type="evidence" value="ECO:0007669"/>
    <property type="project" value="TreeGrafter"/>
</dbReference>
<keyword evidence="16" id="KW-1015">Disulfide bond</keyword>
<dbReference type="Pfam" id="PF00287">
    <property type="entry name" value="Na_K-ATPase"/>
    <property type="match status" value="2"/>
</dbReference>
<evidence type="ECO:0000256" key="10">
    <source>
        <dbReference type="ARBA" id="ARBA00022958"/>
    </source>
</evidence>
<dbReference type="PROSITE" id="PS00390">
    <property type="entry name" value="ATPASE_NA_K_BETA_1"/>
    <property type="match status" value="1"/>
</dbReference>
<keyword evidence="10" id="KW-0630">Potassium</keyword>
<evidence type="ECO:0000256" key="14">
    <source>
        <dbReference type="ARBA" id="ARBA00023065"/>
    </source>
</evidence>
<name>A0A6B0QVS3_9CETA</name>
<evidence type="ECO:0000256" key="13">
    <source>
        <dbReference type="ARBA" id="ARBA00023053"/>
    </source>
</evidence>
<evidence type="ECO:0000313" key="22">
    <source>
        <dbReference type="Proteomes" id="UP000322234"/>
    </source>
</evidence>
<dbReference type="GO" id="GO:0006883">
    <property type="term" value="P:intracellular sodium ion homeostasis"/>
    <property type="evidence" value="ECO:0007669"/>
    <property type="project" value="TreeGrafter"/>
</dbReference>
<evidence type="ECO:0000256" key="12">
    <source>
        <dbReference type="ARBA" id="ARBA00022989"/>
    </source>
</evidence>
<dbReference type="PANTHER" id="PTHR11523">
    <property type="entry name" value="SODIUM/POTASSIUM-DEPENDENT ATPASE BETA SUBUNIT"/>
    <property type="match status" value="1"/>
</dbReference>
<accession>A0A6B0QVS3</accession>
<sequence length="347" mass="40105">MARGKAKEEGSWKKFIWNSEKKEFLGRTGGSWCKYGVRSSCPPSALCFRRCRYTDHECRLKILLFYVIFYGCLAGIFIGTIQVMLLTISEFKPTYQDRVAPPGLTQIPQIQKTEIAFRPNDPKSYMTYVDNIDNFLKKYRDSAQKDDMIFEDCGNVPSELKDRGELNNEQGERKVCRFKLEWLGNCSGINDETYGYKDGKPCVIIKLNRVLGFKPKASNILNHRISMSHSYLNPPKNESLETYPVMKYNPYVLPVQCTGKRDEDKEKVGSIEYFGLGGYPGFPLQYYPYYGKLLQPKYLQPLLAVQFTNLTMDTEIRIECKAYGENIGYSEKDRFQGRFDVKIEVKS</sequence>
<dbReference type="Proteomes" id="UP000322234">
    <property type="component" value="Unassembled WGS sequence"/>
</dbReference>
<keyword evidence="15 20" id="KW-0472">Membrane</keyword>
<keyword evidence="13" id="KW-0915">Sodium</keyword>
<dbReference type="EMBL" id="VBQZ03000009">
    <property type="protein sequence ID" value="MXQ81919.1"/>
    <property type="molecule type" value="Genomic_DNA"/>
</dbReference>
<dbReference type="AlphaFoldDB" id="A0A6B0QVS3"/>
<comment type="similarity">
    <text evidence="4 20">Belongs to the X(+)/potassium ATPases subunit beta family.</text>
</comment>
<dbReference type="GO" id="GO:0036376">
    <property type="term" value="P:sodium ion export across plasma membrane"/>
    <property type="evidence" value="ECO:0007669"/>
    <property type="project" value="TreeGrafter"/>
</dbReference>
<dbReference type="PANTHER" id="PTHR11523:SF10">
    <property type="entry name" value="SODIUM_POTASSIUM-TRANSPORTING ATPASE SUBUNIT BETA-1"/>
    <property type="match status" value="1"/>
</dbReference>
<dbReference type="NCBIfam" id="TIGR01107">
    <property type="entry name" value="Na_K_ATPase_bet"/>
    <property type="match status" value="1"/>
</dbReference>
<keyword evidence="5 20" id="KW-0813">Transport</keyword>
<dbReference type="Gene3D" id="2.60.40.1660">
    <property type="entry name" value="Na, k-atpase alpha subunit"/>
    <property type="match status" value="1"/>
</dbReference>
<protein>
    <recommendedName>
        <fullName evidence="20">Sodium/potassium-transporting ATPase subunit beta</fullName>
    </recommendedName>
</protein>
<dbReference type="Gene3D" id="1.20.5.170">
    <property type="match status" value="2"/>
</dbReference>
<evidence type="ECO:0000256" key="16">
    <source>
        <dbReference type="ARBA" id="ARBA00023157"/>
    </source>
</evidence>
<dbReference type="GO" id="GO:0005890">
    <property type="term" value="C:sodium:potassium-exchanging ATPase complex"/>
    <property type="evidence" value="ECO:0007669"/>
    <property type="project" value="InterPro"/>
</dbReference>
<keyword evidence="8" id="KW-0740">Sodium/potassium transport</keyword>
<dbReference type="InterPro" id="IPR000402">
    <property type="entry name" value="Na/K_ATPase_sub_beta"/>
</dbReference>
<evidence type="ECO:0000256" key="20">
    <source>
        <dbReference type="RuleBase" id="RU362099"/>
    </source>
</evidence>
<evidence type="ECO:0000256" key="1">
    <source>
        <dbReference type="ARBA" id="ARBA00003825"/>
    </source>
</evidence>
<evidence type="ECO:0000313" key="21">
    <source>
        <dbReference type="EMBL" id="MXQ81919.1"/>
    </source>
</evidence>
<evidence type="ECO:0000256" key="2">
    <source>
        <dbReference type="ARBA" id="ARBA00004135"/>
    </source>
</evidence>
<evidence type="ECO:0000256" key="7">
    <source>
        <dbReference type="ARBA" id="ARBA00022538"/>
    </source>
</evidence>
<dbReference type="InterPro" id="IPR038702">
    <property type="entry name" value="Na/K_ATPase_sub_beta_sf"/>
</dbReference>
<keyword evidence="9 20" id="KW-0812">Transmembrane</keyword>
<evidence type="ECO:0000256" key="6">
    <source>
        <dbReference type="ARBA" id="ARBA00022475"/>
    </source>
</evidence>
<dbReference type="GO" id="GO:0016324">
    <property type="term" value="C:apical plasma membrane"/>
    <property type="evidence" value="ECO:0007669"/>
    <property type="project" value="UniProtKB-SubCell"/>
</dbReference>
<comment type="function">
    <text evidence="1">Involved in cell adhesion and establishing epithelial cell polarity.</text>
</comment>
<dbReference type="PROSITE" id="PS00391">
    <property type="entry name" value="ATPASE_NA_K_BETA_2"/>
    <property type="match status" value="1"/>
</dbReference>
<dbReference type="FunFam" id="2.60.40.1660:FF:000002">
    <property type="entry name" value="Sodium/potassium-transporting ATPase subunit beta"/>
    <property type="match status" value="1"/>
</dbReference>
<evidence type="ECO:0000256" key="3">
    <source>
        <dbReference type="ARBA" id="ARBA00004655"/>
    </source>
</evidence>
<keyword evidence="22" id="KW-1185">Reference proteome</keyword>
<keyword evidence="14 20" id="KW-0406">Ion transport</keyword>
<comment type="subcellular location">
    <subcellularLocation>
        <location evidence="3">Apical cell membrane</location>
        <topology evidence="3">Single-pass type II membrane protein</topology>
    </subcellularLocation>
    <subcellularLocation>
        <location evidence="2">Cell membrane</location>
        <location evidence="2">Sarcolemma</location>
    </subcellularLocation>
    <subcellularLocation>
        <location evidence="20">Membrane</location>
    </subcellularLocation>
</comment>
<organism evidence="21 22">
    <name type="scientific">Bos mutus</name>
    <name type="common">wild yak</name>
    <dbReference type="NCBI Taxonomy" id="72004"/>
    <lineage>
        <taxon>Eukaryota</taxon>
        <taxon>Metazoa</taxon>
        <taxon>Chordata</taxon>
        <taxon>Craniata</taxon>
        <taxon>Vertebrata</taxon>
        <taxon>Euteleostomi</taxon>
        <taxon>Mammalia</taxon>
        <taxon>Eutheria</taxon>
        <taxon>Laurasiatheria</taxon>
        <taxon>Artiodactyla</taxon>
        <taxon>Ruminantia</taxon>
        <taxon>Pecora</taxon>
        <taxon>Bovidae</taxon>
        <taxon>Bovinae</taxon>
        <taxon>Bos</taxon>
    </lineage>
</organism>
<keyword evidence="17" id="KW-0325">Glycoprotein</keyword>
<keyword evidence="11" id="KW-0735">Signal-anchor</keyword>